<organism evidence="1 2">
    <name type="scientific">Owenia fusiformis</name>
    <name type="common">Polychaete worm</name>
    <dbReference type="NCBI Taxonomy" id="6347"/>
    <lineage>
        <taxon>Eukaryota</taxon>
        <taxon>Metazoa</taxon>
        <taxon>Spiralia</taxon>
        <taxon>Lophotrochozoa</taxon>
        <taxon>Annelida</taxon>
        <taxon>Polychaeta</taxon>
        <taxon>Sedentaria</taxon>
        <taxon>Canalipalpata</taxon>
        <taxon>Sabellida</taxon>
        <taxon>Oweniida</taxon>
        <taxon>Oweniidae</taxon>
        <taxon>Owenia</taxon>
    </lineage>
</organism>
<name>A0A8J1TWI6_OWEFU</name>
<reference evidence="1" key="1">
    <citation type="submission" date="2022-03" db="EMBL/GenBank/DDBJ databases">
        <authorList>
            <person name="Martin C."/>
        </authorList>
    </citation>
    <scope>NUCLEOTIDE SEQUENCE</scope>
</reference>
<dbReference type="EMBL" id="CAIIXF020000010">
    <property type="protein sequence ID" value="CAH1796093.1"/>
    <property type="molecule type" value="Genomic_DNA"/>
</dbReference>
<sequence length="232" mass="25923">EGKREPRTCRYSYECLHKQWCDQGTCKPMKAIGEPCKKNDECINLSKCVPRGNGTCEETCRVDSDCLQFKNGTRKYCSVGGTAGTQKGRCEMKHERGYRCGRGPECAGKMFCKNGQCKVAEEVVICSLNCYGPDPRKPDHIRPGFIVNVTYSCEFIRREEMGHKQLRGSIRLNHKEVLGKVDGISPQTISGSVTKVARKGEFAASLQAVMRRCKNNKQSCSANRKCTLYAGQ</sequence>
<dbReference type="Proteomes" id="UP000749559">
    <property type="component" value="Unassembled WGS sequence"/>
</dbReference>
<accession>A0A8J1TWI6</accession>
<evidence type="ECO:0000313" key="2">
    <source>
        <dbReference type="Proteomes" id="UP000749559"/>
    </source>
</evidence>
<keyword evidence="2" id="KW-1185">Reference proteome</keyword>
<evidence type="ECO:0000313" key="1">
    <source>
        <dbReference type="EMBL" id="CAH1796093.1"/>
    </source>
</evidence>
<proteinExistence type="predicted"/>
<dbReference type="OrthoDB" id="504708at2759"/>
<gene>
    <name evidence="1" type="ORF">OFUS_LOCUS20542</name>
</gene>
<protein>
    <submittedName>
        <fullName evidence="1">Uncharacterized protein</fullName>
    </submittedName>
</protein>
<feature type="non-terminal residue" evidence="1">
    <location>
        <position position="1"/>
    </location>
</feature>
<dbReference type="AlphaFoldDB" id="A0A8J1TWI6"/>
<comment type="caution">
    <text evidence="1">The sequence shown here is derived from an EMBL/GenBank/DDBJ whole genome shotgun (WGS) entry which is preliminary data.</text>
</comment>